<comment type="caution">
    <text evidence="2">The sequence shown here is derived from an EMBL/GenBank/DDBJ whole genome shotgun (WGS) entry which is preliminary data.</text>
</comment>
<sequence length="55" mass="6607">FRLALRTPRNDMPFIRATCDSAKQRRIEQNRHGHRRWSSAERAESKKEEGRKEGR</sequence>
<organism evidence="2 3">
    <name type="scientific">Trachymyrmex septentrionalis</name>
    <dbReference type="NCBI Taxonomy" id="34720"/>
    <lineage>
        <taxon>Eukaryota</taxon>
        <taxon>Metazoa</taxon>
        <taxon>Ecdysozoa</taxon>
        <taxon>Arthropoda</taxon>
        <taxon>Hexapoda</taxon>
        <taxon>Insecta</taxon>
        <taxon>Pterygota</taxon>
        <taxon>Neoptera</taxon>
        <taxon>Endopterygota</taxon>
        <taxon>Hymenoptera</taxon>
        <taxon>Apocrita</taxon>
        <taxon>Aculeata</taxon>
        <taxon>Formicoidea</taxon>
        <taxon>Formicidae</taxon>
        <taxon>Myrmicinae</taxon>
        <taxon>Trachymyrmex</taxon>
    </lineage>
</organism>
<accession>A0A151K3P7</accession>
<feature type="compositionally biased region" description="Basic and acidic residues" evidence="1">
    <location>
        <begin position="22"/>
        <end position="31"/>
    </location>
</feature>
<protein>
    <submittedName>
        <fullName evidence="2">Uncharacterized protein</fullName>
    </submittedName>
</protein>
<dbReference type="Proteomes" id="UP000078541">
    <property type="component" value="Unassembled WGS sequence"/>
</dbReference>
<evidence type="ECO:0000256" key="1">
    <source>
        <dbReference type="SAM" id="MobiDB-lite"/>
    </source>
</evidence>
<keyword evidence="3" id="KW-1185">Reference proteome</keyword>
<name>A0A151K3P7_9HYME</name>
<gene>
    <name evidence="2" type="ORF">ALC56_00019</name>
</gene>
<evidence type="ECO:0000313" key="3">
    <source>
        <dbReference type="Proteomes" id="UP000078541"/>
    </source>
</evidence>
<feature type="region of interest" description="Disordered" evidence="1">
    <location>
        <begin position="20"/>
        <end position="55"/>
    </location>
</feature>
<proteinExistence type="predicted"/>
<dbReference type="EMBL" id="LKEZ01002629">
    <property type="protein sequence ID" value="KYN50643.1"/>
    <property type="molecule type" value="Genomic_DNA"/>
</dbReference>
<feature type="non-terminal residue" evidence="2">
    <location>
        <position position="1"/>
    </location>
</feature>
<dbReference type="AlphaFoldDB" id="A0A151K3P7"/>
<reference evidence="2 3" key="1">
    <citation type="submission" date="2016-03" db="EMBL/GenBank/DDBJ databases">
        <title>Trachymyrmex septentrionalis WGS genome.</title>
        <authorList>
            <person name="Nygaard S."/>
            <person name="Hu H."/>
            <person name="Boomsma J."/>
            <person name="Zhang G."/>
        </authorList>
    </citation>
    <scope>NUCLEOTIDE SEQUENCE [LARGE SCALE GENOMIC DNA]</scope>
    <source>
        <strain evidence="2">Tsep2-gDNA-1</strain>
        <tissue evidence="2">Whole body</tissue>
    </source>
</reference>
<feature type="compositionally biased region" description="Basic and acidic residues" evidence="1">
    <location>
        <begin position="38"/>
        <end position="55"/>
    </location>
</feature>
<evidence type="ECO:0000313" key="2">
    <source>
        <dbReference type="EMBL" id="KYN50643.1"/>
    </source>
</evidence>